<feature type="repeat" description="TPR" evidence="3">
    <location>
        <begin position="444"/>
        <end position="477"/>
    </location>
</feature>
<dbReference type="Gene3D" id="1.25.40.10">
    <property type="entry name" value="Tetratricopeptide repeat domain"/>
    <property type="match status" value="2"/>
</dbReference>
<comment type="caution">
    <text evidence="5">The sequence shown here is derived from an EMBL/GenBank/DDBJ whole genome shotgun (WGS) entry which is preliminary data.</text>
</comment>
<evidence type="ECO:0000256" key="2">
    <source>
        <dbReference type="ARBA" id="ARBA00022803"/>
    </source>
</evidence>
<gene>
    <name evidence="5" type="ORF">ZHD862_LOCUS21480</name>
</gene>
<proteinExistence type="predicted"/>
<dbReference type="Gene3D" id="3.90.176.10">
    <property type="entry name" value="Toxin ADP-ribosyltransferase, Chain A, domain 1"/>
    <property type="match status" value="1"/>
</dbReference>
<dbReference type="AlphaFoldDB" id="A0A814UHU1"/>
<dbReference type="InterPro" id="IPR019734">
    <property type="entry name" value="TPR_rpt"/>
</dbReference>
<dbReference type="GO" id="GO:0005576">
    <property type="term" value="C:extracellular region"/>
    <property type="evidence" value="ECO:0007669"/>
    <property type="project" value="InterPro"/>
</dbReference>
<accession>A0A814UHU1</accession>
<dbReference type="PROSITE" id="PS51996">
    <property type="entry name" value="TR_MART"/>
    <property type="match status" value="1"/>
</dbReference>
<dbReference type="Pfam" id="PF13181">
    <property type="entry name" value="TPR_8"/>
    <property type="match status" value="1"/>
</dbReference>
<sequence>MTAAKSTIPQTHSDNLETFSLLWLDAEVNTKEENKHAQKRLRSIINHLKTFHDQKECQQYITSCSAQDRLVLICSGRLSKELIPQIHQFRQLSAIYIYCWDKKAYKQWAKQFNKIKGVIVKLDDLIHQITVDQKDRGKQEEPMSMNIYNVRGNADTSTTELNGHFIHSLLLIDVLIKMKPNDVDKKKLIQVCKDEYNDNEPQLAVVCDFERDYKPRKAIWWYTRDAFLYSMLNKALRIQNTELLLLFRFVIRDIYERLKKYQCQDPIRVYRYQAMSTDELNALQQSIGQFISINSFFSTSADRDVALRFSKRSTISNDLYPILFIIEADPRIVKSKPFADITSLSYFSHESEILFMVGCIFRLTDIYHDDDDKIWIIKMQLAEDNDHDLKKLFNQLKADFGVGENEADLQAFGNVLQHMGKYDLAEKIYSGLHEQCSSDDASFSRLCVSFGMLYKERKDYDRSLQWFQRALDRKIRTQPSDFVYIGGIYCCIGNIHMEKSNNNEAMKYYNTAMDYYKHANVTSHPYVASLYHGVARIHGAQKQYTEALNYYQRSLAIQKEHLPSNHPDMAINFIGIGDVYRNVGKYQLAMDNYKTSLDIRMKSLPPQHQDIASSNRSIGLLYETMNNFKEALEYYKKAATIYRQSLSSEHSDVIGIQNDMQRIMSKLK</sequence>
<name>A0A814UHU1_9BILA</name>
<keyword evidence="2 3" id="KW-0802">TPR repeat</keyword>
<evidence type="ECO:0000313" key="5">
    <source>
        <dbReference type="EMBL" id="CAF1175896.1"/>
    </source>
</evidence>
<dbReference type="Pfam" id="PF03496">
    <property type="entry name" value="ADPrib_exo_Tox"/>
    <property type="match status" value="1"/>
</dbReference>
<feature type="repeat" description="TPR" evidence="3">
    <location>
        <begin position="612"/>
        <end position="645"/>
    </location>
</feature>
<evidence type="ECO:0000256" key="1">
    <source>
        <dbReference type="ARBA" id="ARBA00022737"/>
    </source>
</evidence>
<reference evidence="5" key="1">
    <citation type="submission" date="2021-02" db="EMBL/GenBank/DDBJ databases">
        <authorList>
            <person name="Nowell W R."/>
        </authorList>
    </citation>
    <scope>NUCLEOTIDE SEQUENCE</scope>
</reference>
<evidence type="ECO:0000313" key="6">
    <source>
        <dbReference type="Proteomes" id="UP000663864"/>
    </source>
</evidence>
<dbReference type="EMBL" id="CAJNOT010001280">
    <property type="protein sequence ID" value="CAF1175896.1"/>
    <property type="molecule type" value="Genomic_DNA"/>
</dbReference>
<dbReference type="SUPFAM" id="SSF56399">
    <property type="entry name" value="ADP-ribosylation"/>
    <property type="match status" value="1"/>
</dbReference>
<protein>
    <recommendedName>
        <fullName evidence="4">ADP ribosyltransferase domain-containing protein</fullName>
    </recommendedName>
</protein>
<dbReference type="SMART" id="SM00028">
    <property type="entry name" value="TPR"/>
    <property type="match status" value="6"/>
</dbReference>
<evidence type="ECO:0000259" key="4">
    <source>
        <dbReference type="Pfam" id="PF03496"/>
    </source>
</evidence>
<dbReference type="Pfam" id="PF13424">
    <property type="entry name" value="TPR_12"/>
    <property type="match status" value="2"/>
</dbReference>
<dbReference type="InterPro" id="IPR003540">
    <property type="entry name" value="ADP-ribosyltransferase"/>
</dbReference>
<feature type="repeat" description="TPR" evidence="3">
    <location>
        <begin position="528"/>
        <end position="561"/>
    </location>
</feature>
<dbReference type="Proteomes" id="UP000663864">
    <property type="component" value="Unassembled WGS sequence"/>
</dbReference>
<feature type="repeat" description="TPR" evidence="3">
    <location>
        <begin position="570"/>
        <end position="603"/>
    </location>
</feature>
<organism evidence="5 6">
    <name type="scientific">Rotaria sordida</name>
    <dbReference type="NCBI Taxonomy" id="392033"/>
    <lineage>
        <taxon>Eukaryota</taxon>
        <taxon>Metazoa</taxon>
        <taxon>Spiralia</taxon>
        <taxon>Gnathifera</taxon>
        <taxon>Rotifera</taxon>
        <taxon>Eurotatoria</taxon>
        <taxon>Bdelloidea</taxon>
        <taxon>Philodinida</taxon>
        <taxon>Philodinidae</taxon>
        <taxon>Rotaria</taxon>
    </lineage>
</organism>
<dbReference type="PROSITE" id="PS50005">
    <property type="entry name" value="TPR"/>
    <property type="match status" value="4"/>
</dbReference>
<dbReference type="InterPro" id="IPR011990">
    <property type="entry name" value="TPR-like_helical_dom_sf"/>
</dbReference>
<dbReference type="PANTHER" id="PTHR45641">
    <property type="entry name" value="TETRATRICOPEPTIDE REPEAT PROTEIN (AFU_ORTHOLOGUE AFUA_6G03870)"/>
    <property type="match status" value="1"/>
</dbReference>
<evidence type="ECO:0000256" key="3">
    <source>
        <dbReference type="PROSITE-ProRule" id="PRU00339"/>
    </source>
</evidence>
<keyword evidence="1" id="KW-0677">Repeat</keyword>
<feature type="domain" description="ADP ribosyltransferase" evidence="4">
    <location>
        <begin position="216"/>
        <end position="373"/>
    </location>
</feature>
<dbReference type="SUPFAM" id="SSF81901">
    <property type="entry name" value="HCP-like"/>
    <property type="match status" value="1"/>
</dbReference>
<dbReference type="PANTHER" id="PTHR45641:SF19">
    <property type="entry name" value="NEPHROCYSTIN-3"/>
    <property type="match status" value="1"/>
</dbReference>